<dbReference type="EC" id="4.2.1.126" evidence="4"/>
<keyword evidence="5" id="KW-1185">Reference proteome</keyword>
<organism evidence="4 5">
    <name type="scientific">Sphingomonas kyeonggiensis</name>
    <dbReference type="NCBI Taxonomy" id="1268553"/>
    <lineage>
        <taxon>Bacteria</taxon>
        <taxon>Pseudomonadati</taxon>
        <taxon>Pseudomonadota</taxon>
        <taxon>Alphaproteobacteria</taxon>
        <taxon>Sphingomonadales</taxon>
        <taxon>Sphingomonadaceae</taxon>
        <taxon>Sphingomonas</taxon>
    </lineage>
</organism>
<sequence length="293" mass="29878">MPTEAADPRYREIDRWPTETAVEAMLEAQIAAIAALKSQTGAMAAAIDAAAERLRRGGRIAYAGAGTSGRIGVQDGVELTPTFNWPFERLAFLIAGGPAALTRTQEGAEDSREAALAAVAAEEIGPDDVLIGIAASGRTPYVIAALEAARAAGTLTIGISNNADTPVLTAAEHAILADTGSEVVAGSTRMKAGTAQKVTLNLISTGIMLRLGLVHHGLMVNMQVSNVKLRGRAVRMVATLAGVGEGQAEAALDAAGLDIKKAVLVARGLDAGAAETRLAAAQGSLGKVLDILA</sequence>
<dbReference type="InterPro" id="IPR005488">
    <property type="entry name" value="Etherase_MurQ"/>
</dbReference>
<dbReference type="GO" id="GO:0016835">
    <property type="term" value="F:carbon-oxygen lyase activity"/>
    <property type="evidence" value="ECO:0007669"/>
    <property type="project" value="InterPro"/>
</dbReference>
<gene>
    <name evidence="4" type="ORF">GGR46_000434</name>
</gene>
<dbReference type="RefSeq" id="WP_183994139.1">
    <property type="nucleotide sequence ID" value="NZ_JACIEH010000001.1"/>
</dbReference>
<evidence type="ECO:0000256" key="1">
    <source>
        <dbReference type="ARBA" id="ARBA00023239"/>
    </source>
</evidence>
<dbReference type="InterPro" id="IPR046348">
    <property type="entry name" value="SIS_dom_sf"/>
</dbReference>
<dbReference type="Gene3D" id="3.40.50.10490">
    <property type="entry name" value="Glucose-6-phosphate isomerase like protein, domain 1"/>
    <property type="match status" value="1"/>
</dbReference>
<dbReference type="PANTHER" id="PTHR10088">
    <property type="entry name" value="GLUCOKINASE REGULATORY PROTEIN"/>
    <property type="match status" value="1"/>
</dbReference>
<evidence type="ECO:0000259" key="3">
    <source>
        <dbReference type="PROSITE" id="PS51464"/>
    </source>
</evidence>
<protein>
    <submittedName>
        <fullName evidence="4">N-acetylmuramic acid 6-phosphate etherase</fullName>
        <ecNumber evidence="4">4.2.1.126</ecNumber>
    </submittedName>
</protein>
<dbReference type="Proteomes" id="UP000557392">
    <property type="component" value="Unassembled WGS sequence"/>
</dbReference>
<dbReference type="GO" id="GO:0097367">
    <property type="term" value="F:carbohydrate derivative binding"/>
    <property type="evidence" value="ECO:0007669"/>
    <property type="project" value="InterPro"/>
</dbReference>
<dbReference type="NCBIfam" id="NF003915">
    <property type="entry name" value="PRK05441.1"/>
    <property type="match status" value="1"/>
</dbReference>
<evidence type="ECO:0000313" key="5">
    <source>
        <dbReference type="Proteomes" id="UP000557392"/>
    </source>
</evidence>
<dbReference type="GO" id="GO:0016803">
    <property type="term" value="F:ether hydrolase activity"/>
    <property type="evidence" value="ECO:0007669"/>
    <property type="project" value="TreeGrafter"/>
</dbReference>
<evidence type="ECO:0000313" key="4">
    <source>
        <dbReference type="EMBL" id="MBB4096901.1"/>
    </source>
</evidence>
<dbReference type="InterPro" id="IPR001347">
    <property type="entry name" value="SIS_dom"/>
</dbReference>
<keyword evidence="1 4" id="KW-0456">Lyase</keyword>
<dbReference type="GO" id="GO:0046348">
    <property type="term" value="P:amino sugar catabolic process"/>
    <property type="evidence" value="ECO:0007669"/>
    <property type="project" value="InterPro"/>
</dbReference>
<dbReference type="GO" id="GO:0009254">
    <property type="term" value="P:peptidoglycan turnover"/>
    <property type="evidence" value="ECO:0007669"/>
    <property type="project" value="TreeGrafter"/>
</dbReference>
<comment type="caution">
    <text evidence="4">The sequence shown here is derived from an EMBL/GenBank/DDBJ whole genome shotgun (WGS) entry which is preliminary data.</text>
</comment>
<dbReference type="SUPFAM" id="SSF53697">
    <property type="entry name" value="SIS domain"/>
    <property type="match status" value="1"/>
</dbReference>
<dbReference type="NCBIfam" id="NF009222">
    <property type="entry name" value="PRK12570.1"/>
    <property type="match status" value="1"/>
</dbReference>
<reference evidence="4 5" key="1">
    <citation type="submission" date="2020-08" db="EMBL/GenBank/DDBJ databases">
        <title>Genomic Encyclopedia of Type Strains, Phase IV (KMG-IV): sequencing the most valuable type-strain genomes for metagenomic binning, comparative biology and taxonomic classification.</title>
        <authorList>
            <person name="Goeker M."/>
        </authorList>
    </citation>
    <scope>NUCLEOTIDE SEQUENCE [LARGE SCALE GENOMIC DNA]</scope>
    <source>
        <strain evidence="4 5">DSM 101806</strain>
    </source>
</reference>
<keyword evidence="2" id="KW-0119">Carbohydrate metabolism</keyword>
<accession>A0A7W6JQZ9</accession>
<dbReference type="CDD" id="cd05007">
    <property type="entry name" value="SIS_Etherase"/>
    <property type="match status" value="1"/>
</dbReference>
<proteinExistence type="predicted"/>
<dbReference type="Pfam" id="PF22645">
    <property type="entry name" value="GKRP_SIS_N"/>
    <property type="match status" value="1"/>
</dbReference>
<name>A0A7W6JQZ9_9SPHN</name>
<dbReference type="PROSITE" id="PS51464">
    <property type="entry name" value="SIS"/>
    <property type="match status" value="1"/>
</dbReference>
<dbReference type="AlphaFoldDB" id="A0A7W6JQZ9"/>
<feature type="domain" description="SIS" evidence="3">
    <location>
        <begin position="50"/>
        <end position="213"/>
    </location>
</feature>
<dbReference type="PANTHER" id="PTHR10088:SF4">
    <property type="entry name" value="GLUCOKINASE REGULATORY PROTEIN"/>
    <property type="match status" value="1"/>
</dbReference>
<dbReference type="InterPro" id="IPR040190">
    <property type="entry name" value="MURQ/GCKR"/>
</dbReference>
<dbReference type="EMBL" id="JACIEH010000001">
    <property type="protein sequence ID" value="MBB4096901.1"/>
    <property type="molecule type" value="Genomic_DNA"/>
</dbReference>
<evidence type="ECO:0000256" key="2">
    <source>
        <dbReference type="ARBA" id="ARBA00023277"/>
    </source>
</evidence>
<dbReference type="Gene3D" id="1.10.8.1080">
    <property type="match status" value="1"/>
</dbReference>